<name>A0A951PB46_9CYAN</name>
<evidence type="ECO:0000313" key="2">
    <source>
        <dbReference type="Proteomes" id="UP000707356"/>
    </source>
</evidence>
<sequence>MGKQRITQLLEQLQENQQQDLAHAAAIFTVAQVAVNQLETQVLEPPALPLPPSSLAALPAAALDQAELKRRYGSHVACRKAAKMLGIRFSKTPSWQKLAAAFTYQAAAEQLIQAYLQEHPSPDLQHVAIEIKLG</sequence>
<organism evidence="1 2">
    <name type="scientific">Pegethrix bostrychoides GSE-TBD4-15B</name>
    <dbReference type="NCBI Taxonomy" id="2839662"/>
    <lineage>
        <taxon>Bacteria</taxon>
        <taxon>Bacillati</taxon>
        <taxon>Cyanobacteriota</taxon>
        <taxon>Cyanophyceae</taxon>
        <taxon>Oculatellales</taxon>
        <taxon>Oculatellaceae</taxon>
        <taxon>Pegethrix</taxon>
    </lineage>
</organism>
<dbReference type="EMBL" id="JAHHHV010000066">
    <property type="protein sequence ID" value="MBW4466234.1"/>
    <property type="molecule type" value="Genomic_DNA"/>
</dbReference>
<comment type="caution">
    <text evidence="1">The sequence shown here is derived from an EMBL/GenBank/DDBJ whole genome shotgun (WGS) entry which is preliminary data.</text>
</comment>
<gene>
    <name evidence="1" type="ORF">KME07_12470</name>
</gene>
<dbReference type="AlphaFoldDB" id="A0A951PB46"/>
<reference evidence="1" key="1">
    <citation type="submission" date="2021-05" db="EMBL/GenBank/DDBJ databases">
        <authorList>
            <person name="Pietrasiak N."/>
            <person name="Ward R."/>
            <person name="Stajich J.E."/>
            <person name="Kurbessoian T."/>
        </authorList>
    </citation>
    <scope>NUCLEOTIDE SEQUENCE</scope>
    <source>
        <strain evidence="1">GSE-TBD4-15B</strain>
    </source>
</reference>
<dbReference type="Proteomes" id="UP000707356">
    <property type="component" value="Unassembled WGS sequence"/>
</dbReference>
<reference evidence="1" key="2">
    <citation type="journal article" date="2022" name="Microbiol. Resour. Announc.">
        <title>Metagenome Sequencing to Explore Phylogenomics of Terrestrial Cyanobacteria.</title>
        <authorList>
            <person name="Ward R.D."/>
            <person name="Stajich J.E."/>
            <person name="Johansen J.R."/>
            <person name="Huntemann M."/>
            <person name="Clum A."/>
            <person name="Foster B."/>
            <person name="Foster B."/>
            <person name="Roux S."/>
            <person name="Palaniappan K."/>
            <person name="Varghese N."/>
            <person name="Mukherjee S."/>
            <person name="Reddy T.B.K."/>
            <person name="Daum C."/>
            <person name="Copeland A."/>
            <person name="Chen I.A."/>
            <person name="Ivanova N.N."/>
            <person name="Kyrpides N.C."/>
            <person name="Shapiro N."/>
            <person name="Eloe-Fadrosh E.A."/>
            <person name="Pietrasiak N."/>
        </authorList>
    </citation>
    <scope>NUCLEOTIDE SEQUENCE</scope>
    <source>
        <strain evidence="1">GSE-TBD4-15B</strain>
    </source>
</reference>
<accession>A0A951PB46</accession>
<proteinExistence type="predicted"/>
<protein>
    <submittedName>
        <fullName evidence="1">Uncharacterized protein</fullName>
    </submittedName>
</protein>
<evidence type="ECO:0000313" key="1">
    <source>
        <dbReference type="EMBL" id="MBW4466234.1"/>
    </source>
</evidence>